<dbReference type="EMBL" id="CAKMRJ010001112">
    <property type="protein sequence ID" value="CAH1420960.1"/>
    <property type="molecule type" value="Genomic_DNA"/>
</dbReference>
<gene>
    <name evidence="1" type="ORF">LVIROSA_LOCUS8387</name>
</gene>
<proteinExistence type="predicted"/>
<evidence type="ECO:0000313" key="2">
    <source>
        <dbReference type="Proteomes" id="UP001157418"/>
    </source>
</evidence>
<evidence type="ECO:0000313" key="1">
    <source>
        <dbReference type="EMBL" id="CAH1420960.1"/>
    </source>
</evidence>
<reference evidence="1 2" key="1">
    <citation type="submission" date="2022-01" db="EMBL/GenBank/DDBJ databases">
        <authorList>
            <person name="Xiong W."/>
            <person name="Schranz E."/>
        </authorList>
    </citation>
    <scope>NUCLEOTIDE SEQUENCE [LARGE SCALE GENOMIC DNA]</scope>
</reference>
<comment type="caution">
    <text evidence="1">The sequence shown here is derived from an EMBL/GenBank/DDBJ whole genome shotgun (WGS) entry which is preliminary data.</text>
</comment>
<protein>
    <submittedName>
        <fullName evidence="1">Uncharacterized protein</fullName>
    </submittedName>
</protein>
<dbReference type="AlphaFoldDB" id="A0AAU9MGD5"/>
<dbReference type="Proteomes" id="UP001157418">
    <property type="component" value="Unassembled WGS sequence"/>
</dbReference>
<organism evidence="1 2">
    <name type="scientific">Lactuca virosa</name>
    <dbReference type="NCBI Taxonomy" id="75947"/>
    <lineage>
        <taxon>Eukaryota</taxon>
        <taxon>Viridiplantae</taxon>
        <taxon>Streptophyta</taxon>
        <taxon>Embryophyta</taxon>
        <taxon>Tracheophyta</taxon>
        <taxon>Spermatophyta</taxon>
        <taxon>Magnoliopsida</taxon>
        <taxon>eudicotyledons</taxon>
        <taxon>Gunneridae</taxon>
        <taxon>Pentapetalae</taxon>
        <taxon>asterids</taxon>
        <taxon>campanulids</taxon>
        <taxon>Asterales</taxon>
        <taxon>Asteraceae</taxon>
        <taxon>Cichorioideae</taxon>
        <taxon>Cichorieae</taxon>
        <taxon>Lactucinae</taxon>
        <taxon>Lactuca</taxon>
    </lineage>
</organism>
<accession>A0AAU9MGD5</accession>
<keyword evidence="2" id="KW-1185">Reference proteome</keyword>
<name>A0AAU9MGD5_9ASTR</name>
<sequence length="75" mass="8096">MLLVILPTGSLRCPLQSQALLFLDFIDGHSTASSDQILELISAFNNFTNIGLRSFFTNKLLHGLLSVAGPHKGGQ</sequence>